<feature type="region of interest" description="Disordered" evidence="1">
    <location>
        <begin position="132"/>
        <end position="243"/>
    </location>
</feature>
<evidence type="ECO:0000313" key="4">
    <source>
        <dbReference type="Proteomes" id="UP001596391"/>
    </source>
</evidence>
<evidence type="ECO:0000256" key="2">
    <source>
        <dbReference type="SAM" id="SignalP"/>
    </source>
</evidence>
<feature type="region of interest" description="Disordered" evidence="1">
    <location>
        <begin position="331"/>
        <end position="366"/>
    </location>
</feature>
<evidence type="ECO:0000313" key="3">
    <source>
        <dbReference type="EMBL" id="MFC6645891.1"/>
    </source>
</evidence>
<comment type="caution">
    <text evidence="3">The sequence shown here is derived from an EMBL/GenBank/DDBJ whole genome shotgun (WGS) entry which is preliminary data.</text>
</comment>
<evidence type="ECO:0000256" key="1">
    <source>
        <dbReference type="SAM" id="MobiDB-lite"/>
    </source>
</evidence>
<accession>A0ABW1Z9K8</accession>
<gene>
    <name evidence="3" type="ORF">ACFQBQ_09935</name>
</gene>
<dbReference type="RefSeq" id="WP_390234956.1">
    <property type="nucleotide sequence ID" value="NZ_JBHSWI010000001.1"/>
</dbReference>
<proteinExistence type="predicted"/>
<protein>
    <submittedName>
        <fullName evidence="3">Uncharacterized protein</fullName>
    </submittedName>
</protein>
<feature type="compositionally biased region" description="Basic and acidic residues" evidence="1">
    <location>
        <begin position="226"/>
        <end position="240"/>
    </location>
</feature>
<organism evidence="3 4">
    <name type="scientific">Granulicella cerasi</name>
    <dbReference type="NCBI Taxonomy" id="741063"/>
    <lineage>
        <taxon>Bacteria</taxon>
        <taxon>Pseudomonadati</taxon>
        <taxon>Acidobacteriota</taxon>
        <taxon>Terriglobia</taxon>
        <taxon>Terriglobales</taxon>
        <taxon>Acidobacteriaceae</taxon>
        <taxon>Granulicella</taxon>
    </lineage>
</organism>
<reference evidence="4" key="1">
    <citation type="journal article" date="2019" name="Int. J. Syst. Evol. Microbiol.">
        <title>The Global Catalogue of Microorganisms (GCM) 10K type strain sequencing project: providing services to taxonomists for standard genome sequencing and annotation.</title>
        <authorList>
            <consortium name="The Broad Institute Genomics Platform"/>
            <consortium name="The Broad Institute Genome Sequencing Center for Infectious Disease"/>
            <person name="Wu L."/>
            <person name="Ma J."/>
        </authorList>
    </citation>
    <scope>NUCLEOTIDE SEQUENCE [LARGE SCALE GENOMIC DNA]</scope>
    <source>
        <strain evidence="4">CGMCC 1.16026</strain>
    </source>
</reference>
<sequence length="402" mass="42855">MLRRSSIFALLLASPLCATMAHAQMHHVDDPDKVTRAVSVYEWTGSLDKPTASRLVPVTVFIDGEFEDGGTYLSRPVPFALLSGNLYSVEDAGNAKGIVELKYARKVTTAAPEDEATGAGSWYGYGDFVIPKPPKVKPGKPSRTPVAIDGGDSDDGEPHFVAKRPETDTAKSDANPRRPHPTSNDAQDEEKPTLARRDDALADDKKKKKPGKPQGYVAGVGNLNDDPDRPTLSHGKKQDETTMPLTGLPADMHQSIAVSDAGARLQHLFRRSWDSSSDEAQTIAALHDIALAQLKPYLAANQLVAAKAVAPATSAPANDGSHPTLVNKTTAAAGEDDGAPPTLKRTPQGVNTATHPATAPACSEGRTERCCGTQIHRAHREGEVSRAGRGELHQRAGRRFPA</sequence>
<dbReference type="EMBL" id="JBHSWI010000001">
    <property type="protein sequence ID" value="MFC6645891.1"/>
    <property type="molecule type" value="Genomic_DNA"/>
</dbReference>
<keyword evidence="2" id="KW-0732">Signal</keyword>
<feature type="compositionally biased region" description="Basic and acidic residues" evidence="1">
    <location>
        <begin position="380"/>
        <end position="394"/>
    </location>
</feature>
<feature type="signal peptide" evidence="2">
    <location>
        <begin position="1"/>
        <end position="23"/>
    </location>
</feature>
<keyword evidence="4" id="KW-1185">Reference proteome</keyword>
<feature type="region of interest" description="Disordered" evidence="1">
    <location>
        <begin position="379"/>
        <end position="402"/>
    </location>
</feature>
<feature type="compositionally biased region" description="Basic and acidic residues" evidence="1">
    <location>
        <begin position="189"/>
        <end position="205"/>
    </location>
</feature>
<feature type="chain" id="PRO_5045810902" evidence="2">
    <location>
        <begin position="24"/>
        <end position="402"/>
    </location>
</feature>
<name>A0ABW1Z9K8_9BACT</name>
<feature type="compositionally biased region" description="Basic and acidic residues" evidence="1">
    <location>
        <begin position="156"/>
        <end position="176"/>
    </location>
</feature>
<dbReference type="Proteomes" id="UP001596391">
    <property type="component" value="Unassembled WGS sequence"/>
</dbReference>